<feature type="domain" description="DUF397" evidence="1">
    <location>
        <begin position="4"/>
        <end position="52"/>
    </location>
</feature>
<name>A0ABU0X645_9PSEU</name>
<reference evidence="2 3" key="1">
    <citation type="submission" date="2017-06" db="EMBL/GenBank/DDBJ databases">
        <title>Cultured bacterium strain Saccharothrix yanglingensis Hhs.015.</title>
        <authorList>
            <person name="Xia Y."/>
        </authorList>
    </citation>
    <scope>NUCLEOTIDE SEQUENCE [LARGE SCALE GENOMIC DNA]</scope>
    <source>
        <strain evidence="2 3">Hhs.015</strain>
    </source>
</reference>
<comment type="caution">
    <text evidence="2">The sequence shown here is derived from an EMBL/GenBank/DDBJ whole genome shotgun (WGS) entry which is preliminary data.</text>
</comment>
<organism evidence="2 3">
    <name type="scientific">Saccharothrix yanglingensis</name>
    <dbReference type="NCBI Taxonomy" id="659496"/>
    <lineage>
        <taxon>Bacteria</taxon>
        <taxon>Bacillati</taxon>
        <taxon>Actinomycetota</taxon>
        <taxon>Actinomycetes</taxon>
        <taxon>Pseudonocardiales</taxon>
        <taxon>Pseudonocardiaceae</taxon>
        <taxon>Saccharothrix</taxon>
    </lineage>
</organism>
<dbReference type="EMBL" id="NSDM01000012">
    <property type="protein sequence ID" value="MDQ2587502.1"/>
    <property type="molecule type" value="Genomic_DNA"/>
</dbReference>
<accession>A0ABU0X645</accession>
<sequence>MEVRWRKSSRSGSANDCVEVASHLGALRDSKNPAAVLEISPRRLRAFVQVAKKS</sequence>
<gene>
    <name evidence="2" type="ORF">CKY47_26655</name>
</gene>
<proteinExistence type="predicted"/>
<dbReference type="Proteomes" id="UP001225605">
    <property type="component" value="Unassembled WGS sequence"/>
</dbReference>
<evidence type="ECO:0000259" key="1">
    <source>
        <dbReference type="Pfam" id="PF04149"/>
    </source>
</evidence>
<evidence type="ECO:0000313" key="3">
    <source>
        <dbReference type="Proteomes" id="UP001225605"/>
    </source>
</evidence>
<evidence type="ECO:0000313" key="2">
    <source>
        <dbReference type="EMBL" id="MDQ2587502.1"/>
    </source>
</evidence>
<dbReference type="InterPro" id="IPR007278">
    <property type="entry name" value="DUF397"/>
</dbReference>
<dbReference type="Pfam" id="PF04149">
    <property type="entry name" value="DUF397"/>
    <property type="match status" value="1"/>
</dbReference>
<protein>
    <submittedName>
        <fullName evidence="2">DUF397 domain-containing protein</fullName>
    </submittedName>
</protein>
<keyword evidence="3" id="KW-1185">Reference proteome</keyword>